<dbReference type="Gene3D" id="1.10.286.20">
    <property type="match status" value="1"/>
</dbReference>
<dbReference type="SUPFAM" id="SSF46934">
    <property type="entry name" value="UBA-like"/>
    <property type="match status" value="1"/>
</dbReference>
<dbReference type="FunFam" id="1.10.8.10:FF:000001">
    <property type="entry name" value="Elongation factor Ts"/>
    <property type="match status" value="1"/>
</dbReference>
<dbReference type="GO" id="GO:0003746">
    <property type="term" value="F:translation elongation factor activity"/>
    <property type="evidence" value="ECO:0007669"/>
    <property type="project" value="UniProtKB-UniRule"/>
</dbReference>
<dbReference type="STRING" id="118101.ATN01_01160"/>
<accession>A0A1B2H8B8</accession>
<keyword evidence="5 6" id="KW-0648">Protein biosynthesis</keyword>
<dbReference type="SUPFAM" id="SSF54713">
    <property type="entry name" value="Elongation factor Ts (EF-Ts), dimerisation domain"/>
    <property type="match status" value="1"/>
</dbReference>
<organism evidence="10 11">
    <name type="scientific">Buchnera aphidicola subsp. Diuraphis noxia</name>
    <dbReference type="NCBI Taxonomy" id="118101"/>
    <lineage>
        <taxon>Bacteria</taxon>
        <taxon>Pseudomonadati</taxon>
        <taxon>Pseudomonadota</taxon>
        <taxon>Gammaproteobacteria</taxon>
        <taxon>Enterobacterales</taxon>
        <taxon>Erwiniaceae</taxon>
        <taxon>Buchnera</taxon>
    </lineage>
</organism>
<dbReference type="Gene3D" id="1.10.8.10">
    <property type="entry name" value="DNA helicase RuvA subunit, C-terminal domain"/>
    <property type="match status" value="1"/>
</dbReference>
<dbReference type="CDD" id="cd14275">
    <property type="entry name" value="UBA_EF-Ts"/>
    <property type="match status" value="1"/>
</dbReference>
<evidence type="ECO:0000313" key="10">
    <source>
        <dbReference type="EMBL" id="ANZ22454.1"/>
    </source>
</evidence>
<evidence type="ECO:0000256" key="5">
    <source>
        <dbReference type="ARBA" id="ARBA00022917"/>
    </source>
</evidence>
<dbReference type="InterPro" id="IPR036402">
    <property type="entry name" value="EF-Ts_dimer_sf"/>
</dbReference>
<dbReference type="InterPro" id="IPR018101">
    <property type="entry name" value="Transl_elong_Ts_CS"/>
</dbReference>
<protein>
    <recommendedName>
        <fullName evidence="2 6">Elongation factor Ts</fullName>
        <shortName evidence="6">EF-Ts</shortName>
    </recommendedName>
</protein>
<dbReference type="PANTHER" id="PTHR11741">
    <property type="entry name" value="ELONGATION FACTOR TS"/>
    <property type="match status" value="1"/>
</dbReference>
<dbReference type="Pfam" id="PF00889">
    <property type="entry name" value="EF_TS"/>
    <property type="match status" value="1"/>
</dbReference>
<dbReference type="PATRIC" id="fig|118101.4.peg.232"/>
<dbReference type="HAMAP" id="MF_00050">
    <property type="entry name" value="EF_Ts"/>
    <property type="match status" value="1"/>
</dbReference>
<dbReference type="OrthoDB" id="9808348at2"/>
<dbReference type="GO" id="GO:0005737">
    <property type="term" value="C:cytoplasm"/>
    <property type="evidence" value="ECO:0007669"/>
    <property type="project" value="UniProtKB-SubCell"/>
</dbReference>
<dbReference type="PROSITE" id="PS01126">
    <property type="entry name" value="EF_TS_1"/>
    <property type="match status" value="1"/>
</dbReference>
<dbReference type="AlphaFoldDB" id="A0A1B2H8B8"/>
<dbReference type="InterPro" id="IPR009060">
    <property type="entry name" value="UBA-like_sf"/>
</dbReference>
<evidence type="ECO:0000256" key="4">
    <source>
        <dbReference type="ARBA" id="ARBA00022768"/>
    </source>
</evidence>
<gene>
    <name evidence="6 10" type="primary">tsf</name>
    <name evidence="10" type="ORF">ATN01_01160</name>
</gene>
<keyword evidence="4 6" id="KW-0251">Elongation factor</keyword>
<dbReference type="PROSITE" id="PS01127">
    <property type="entry name" value="EF_TS_2"/>
    <property type="match status" value="1"/>
</dbReference>
<evidence type="ECO:0000313" key="11">
    <source>
        <dbReference type="Proteomes" id="UP000093070"/>
    </source>
</evidence>
<reference evidence="10 11" key="1">
    <citation type="submission" date="2015-11" db="EMBL/GenBank/DDBJ databases">
        <title>The complete genome of Buchnera aphidicola from Diuraphis noxia biotype SAM.</title>
        <authorList>
            <person name="Burger N.F.V."/>
            <person name="Oberholster A.-M."/>
        </authorList>
    </citation>
    <scope>NUCLEOTIDE SEQUENCE [LARGE SCALE GENOMIC DNA]</scope>
    <source>
        <strain evidence="10">SAM</strain>
    </source>
</reference>
<evidence type="ECO:0000256" key="7">
    <source>
        <dbReference type="RuleBase" id="RU000642"/>
    </source>
</evidence>
<evidence type="ECO:0000256" key="3">
    <source>
        <dbReference type="ARBA" id="ARBA00022490"/>
    </source>
</evidence>
<dbReference type="Proteomes" id="UP000093070">
    <property type="component" value="Chromosome"/>
</dbReference>
<comment type="similarity">
    <text evidence="1 6 7">Belongs to the EF-Ts family.</text>
</comment>
<dbReference type="RefSeq" id="WP_075433274.1">
    <property type="nucleotide sequence ID" value="NZ_CP013259.1"/>
</dbReference>
<dbReference type="EMBL" id="CP013259">
    <property type="protein sequence ID" value="ANZ22454.1"/>
    <property type="molecule type" value="Genomic_DNA"/>
</dbReference>
<evidence type="ECO:0000259" key="9">
    <source>
        <dbReference type="Pfam" id="PF00889"/>
    </source>
</evidence>
<keyword evidence="3 6" id="KW-0963">Cytoplasm</keyword>
<dbReference type="NCBIfam" id="TIGR00116">
    <property type="entry name" value="tsf"/>
    <property type="match status" value="1"/>
</dbReference>
<feature type="domain" description="Translation elongation factor EFTs/EF1B dimerisation" evidence="9">
    <location>
        <begin position="72"/>
        <end position="264"/>
    </location>
</feature>
<dbReference type="InterPro" id="IPR014039">
    <property type="entry name" value="Transl_elong_EFTs/EF1B_dimer"/>
</dbReference>
<evidence type="ECO:0000256" key="2">
    <source>
        <dbReference type="ARBA" id="ARBA00016956"/>
    </source>
</evidence>
<evidence type="ECO:0000256" key="6">
    <source>
        <dbReference type="HAMAP-Rule" id="MF_00050"/>
    </source>
</evidence>
<comment type="subcellular location">
    <subcellularLocation>
        <location evidence="6 8">Cytoplasm</location>
    </subcellularLocation>
</comment>
<sequence>MKIDITASLIKTLRLRTGVGFLECKRALIEENGDIERSIDNLRKSGKLHAEKKVNNITNQGAIFLKTRDKFGVMLELNCETDFVSKDNLFIVLGNEIVSTVLAEKIHDIQKLKDTFEEKRINLITKVGENINIRRFCFIESENILSYLHGNRIGVLINATDCDKNILKNIAMHIAASKPQYLHPKDVSQKVFQREYNIQLELAKNLQKPDHVVKKIINGRMNKFLNNISLTSQNFIMDTSKTVQDILNKHNVYVKSFFRFELGEIIS</sequence>
<proteinExistence type="inferred from homology"/>
<evidence type="ECO:0000256" key="8">
    <source>
        <dbReference type="RuleBase" id="RU000643"/>
    </source>
</evidence>
<feature type="region of interest" description="Involved in Mg(2+) ion dislocation from EF-Tu" evidence="6">
    <location>
        <begin position="81"/>
        <end position="84"/>
    </location>
</feature>
<evidence type="ECO:0000256" key="1">
    <source>
        <dbReference type="ARBA" id="ARBA00005532"/>
    </source>
</evidence>
<dbReference type="Gene3D" id="3.30.479.20">
    <property type="entry name" value="Elongation factor Ts, dimerisation domain"/>
    <property type="match status" value="2"/>
</dbReference>
<comment type="function">
    <text evidence="6 7">Associates with the EF-Tu.GDP complex and induces the exchange of GDP to GTP. It remains bound to the aminoacyl-tRNA.EF-Tu.GTP complex up to the GTP hydrolysis stage on the ribosome.</text>
</comment>
<dbReference type="InterPro" id="IPR001816">
    <property type="entry name" value="Transl_elong_EFTs/EF1B"/>
</dbReference>
<name>A0A1B2H8B8_BUCDN</name>
<dbReference type="PANTHER" id="PTHR11741:SF0">
    <property type="entry name" value="ELONGATION FACTOR TS, MITOCHONDRIAL"/>
    <property type="match status" value="1"/>
</dbReference>